<gene>
    <name evidence="1" type="ORF">HMPREF0083_05517</name>
</gene>
<evidence type="ECO:0000313" key="2">
    <source>
        <dbReference type="Proteomes" id="UP000016511"/>
    </source>
</evidence>
<dbReference type="HOGENOM" id="CLU_179053_0_0_9"/>
<dbReference type="STRING" id="649747.HMPREF0083_05517"/>
<dbReference type="EMBL" id="AWSJ01000341">
    <property type="protein sequence ID" value="ERI05955.1"/>
    <property type="molecule type" value="Genomic_DNA"/>
</dbReference>
<protein>
    <submittedName>
        <fullName evidence="1">Uncharacterized protein</fullName>
    </submittedName>
</protein>
<comment type="caution">
    <text evidence="1">The sequence shown here is derived from an EMBL/GenBank/DDBJ whole genome shotgun (WGS) entry which is preliminary data.</text>
</comment>
<dbReference type="Proteomes" id="UP000016511">
    <property type="component" value="Unassembled WGS sequence"/>
</dbReference>
<reference evidence="1 2" key="1">
    <citation type="submission" date="2013-08" db="EMBL/GenBank/DDBJ databases">
        <authorList>
            <person name="Weinstock G."/>
            <person name="Sodergren E."/>
            <person name="Wylie T."/>
            <person name="Fulton L."/>
            <person name="Fulton R."/>
            <person name="Fronick C."/>
            <person name="O'Laughlin M."/>
            <person name="Godfrey J."/>
            <person name="Miner T."/>
            <person name="Herter B."/>
            <person name="Appelbaum E."/>
            <person name="Cordes M."/>
            <person name="Lek S."/>
            <person name="Wollam A."/>
            <person name="Pepin K.H."/>
            <person name="Palsikar V.B."/>
            <person name="Mitreva M."/>
            <person name="Wilson R.K."/>
        </authorList>
    </citation>
    <scope>NUCLEOTIDE SEQUENCE [LARGE SCALE GENOMIC DNA]</scope>
    <source>
        <strain evidence="1 2">ATCC 12856</strain>
    </source>
</reference>
<dbReference type="AlphaFoldDB" id="U1WTG0"/>
<organism evidence="1 2">
    <name type="scientific">Aneurinibacillus aneurinilyticus ATCC 12856</name>
    <dbReference type="NCBI Taxonomy" id="649747"/>
    <lineage>
        <taxon>Bacteria</taxon>
        <taxon>Bacillati</taxon>
        <taxon>Bacillota</taxon>
        <taxon>Bacilli</taxon>
        <taxon>Bacillales</taxon>
        <taxon>Paenibacillaceae</taxon>
        <taxon>Aneurinibacillus group</taxon>
        <taxon>Aneurinibacillus</taxon>
    </lineage>
</organism>
<evidence type="ECO:0000313" key="1">
    <source>
        <dbReference type="EMBL" id="ERI05955.1"/>
    </source>
</evidence>
<name>U1WTG0_ANEAE</name>
<accession>U1WTG0</accession>
<proteinExistence type="predicted"/>
<keyword evidence="2" id="KW-1185">Reference proteome</keyword>
<sequence>MLDNKGFFLYIITHLLIIYKVEERRCTRRRVPSSFSRGRDTAALRSRLAGGKKRTSTLPCGRRTDALYASVRETNRRPFGARYGDDLLWIILDNHPPLCEKF</sequence>